<gene>
    <name evidence="2" type="ORF">GCM10011374_26620</name>
</gene>
<dbReference type="CDD" id="cd00371">
    <property type="entry name" value="HMA"/>
    <property type="match status" value="1"/>
</dbReference>
<evidence type="ECO:0000313" key="3">
    <source>
        <dbReference type="Proteomes" id="UP000638848"/>
    </source>
</evidence>
<dbReference type="Proteomes" id="UP000638848">
    <property type="component" value="Unassembled WGS sequence"/>
</dbReference>
<proteinExistence type="predicted"/>
<organism evidence="2 3">
    <name type="scientific">Kocuria dechangensis</name>
    <dbReference type="NCBI Taxonomy" id="1176249"/>
    <lineage>
        <taxon>Bacteria</taxon>
        <taxon>Bacillati</taxon>
        <taxon>Actinomycetota</taxon>
        <taxon>Actinomycetes</taxon>
        <taxon>Micrococcales</taxon>
        <taxon>Micrococcaceae</taxon>
        <taxon>Kocuria</taxon>
    </lineage>
</organism>
<dbReference type="AlphaFoldDB" id="A0A917GYZ8"/>
<protein>
    <recommendedName>
        <fullName evidence="1">HMA domain-containing protein</fullName>
    </recommendedName>
</protein>
<dbReference type="Gene3D" id="3.30.70.100">
    <property type="match status" value="1"/>
</dbReference>
<dbReference type="SUPFAM" id="SSF55008">
    <property type="entry name" value="HMA, heavy metal-associated domain"/>
    <property type="match status" value="1"/>
</dbReference>
<dbReference type="PROSITE" id="PS50846">
    <property type="entry name" value="HMA_2"/>
    <property type="match status" value="1"/>
</dbReference>
<reference evidence="2" key="2">
    <citation type="submission" date="2020-09" db="EMBL/GenBank/DDBJ databases">
        <authorList>
            <person name="Sun Q."/>
            <person name="Zhou Y."/>
        </authorList>
    </citation>
    <scope>NUCLEOTIDE SEQUENCE</scope>
    <source>
        <strain evidence="2">CGMCC 1.12187</strain>
    </source>
</reference>
<keyword evidence="3" id="KW-1185">Reference proteome</keyword>
<dbReference type="InterPro" id="IPR036163">
    <property type="entry name" value="HMA_dom_sf"/>
</dbReference>
<evidence type="ECO:0000259" key="1">
    <source>
        <dbReference type="PROSITE" id="PS50846"/>
    </source>
</evidence>
<reference evidence="2" key="1">
    <citation type="journal article" date="2014" name="Int. J. Syst. Evol. Microbiol.">
        <title>Complete genome sequence of Corynebacterium casei LMG S-19264T (=DSM 44701T), isolated from a smear-ripened cheese.</title>
        <authorList>
            <consortium name="US DOE Joint Genome Institute (JGI-PGF)"/>
            <person name="Walter F."/>
            <person name="Albersmeier A."/>
            <person name="Kalinowski J."/>
            <person name="Ruckert C."/>
        </authorList>
    </citation>
    <scope>NUCLEOTIDE SEQUENCE</scope>
    <source>
        <strain evidence="2">CGMCC 1.12187</strain>
    </source>
</reference>
<dbReference type="InterPro" id="IPR006121">
    <property type="entry name" value="HMA_dom"/>
</dbReference>
<dbReference type="Pfam" id="PF00403">
    <property type="entry name" value="HMA"/>
    <property type="match status" value="1"/>
</dbReference>
<name>A0A917GYZ8_9MICC</name>
<dbReference type="GO" id="GO:0046872">
    <property type="term" value="F:metal ion binding"/>
    <property type="evidence" value="ECO:0007669"/>
    <property type="project" value="InterPro"/>
</dbReference>
<dbReference type="RefSeq" id="WP_188537988.1">
    <property type="nucleotide sequence ID" value="NZ_BMEQ01000015.1"/>
</dbReference>
<comment type="caution">
    <text evidence="2">The sequence shown here is derived from an EMBL/GenBank/DDBJ whole genome shotgun (WGS) entry which is preliminary data.</text>
</comment>
<evidence type="ECO:0000313" key="2">
    <source>
        <dbReference type="EMBL" id="GGG62160.1"/>
    </source>
</evidence>
<dbReference type="EMBL" id="BMEQ01000015">
    <property type="protein sequence ID" value="GGG62160.1"/>
    <property type="molecule type" value="Genomic_DNA"/>
</dbReference>
<accession>A0A917GYZ8</accession>
<sequence length="81" mass="8682">MSEHEAPAVMEVQGLHRASSKAVVEATLSRRPGVLQGEADPVSQTANVTFDPDRTSTADLIGWVRGCGYHCAGQAETYPLR</sequence>
<feature type="domain" description="HMA" evidence="1">
    <location>
        <begin position="6"/>
        <end position="72"/>
    </location>
</feature>